<reference evidence="8 9" key="1">
    <citation type="submission" date="2015-09" db="EMBL/GenBank/DDBJ databases">
        <authorList>
            <person name="Jackson K.R."/>
            <person name="Lunt B.L."/>
            <person name="Fisher J.N.B."/>
            <person name="Gardner A.V."/>
            <person name="Bailey M.E."/>
            <person name="Deus L.M."/>
            <person name="Earl A.S."/>
            <person name="Gibby P.D."/>
            <person name="Hartmann K.A."/>
            <person name="Liu J.E."/>
            <person name="Manci A.M."/>
            <person name="Nielsen D.A."/>
            <person name="Solomon M.B."/>
            <person name="Breakwell D.P."/>
            <person name="Burnett S.H."/>
            <person name="Grose J.H."/>
        </authorList>
    </citation>
    <scope>NUCLEOTIDE SEQUENCE [LARGE SCALE GENOMIC DNA]</scope>
    <source>
        <strain evidence="8 9">CECT 7799</strain>
    </source>
</reference>
<name>A0A0M7BAC5_9RHOB</name>
<dbReference type="InterPro" id="IPR001207">
    <property type="entry name" value="Transposase_mutator"/>
</dbReference>
<dbReference type="Pfam" id="PF00872">
    <property type="entry name" value="Transposase_mut"/>
    <property type="match status" value="1"/>
</dbReference>
<accession>A0A0M7BAC5</accession>
<feature type="compositionally biased region" description="Basic and acidic residues" evidence="7">
    <location>
        <begin position="45"/>
        <end position="55"/>
    </location>
</feature>
<evidence type="ECO:0000313" key="9">
    <source>
        <dbReference type="Proteomes" id="UP000049455"/>
    </source>
</evidence>
<evidence type="ECO:0000313" key="8">
    <source>
        <dbReference type="EMBL" id="CUH38751.1"/>
    </source>
</evidence>
<keyword evidence="9" id="KW-1185">Reference proteome</keyword>
<keyword evidence="4 6" id="KW-0238">DNA-binding</keyword>
<evidence type="ECO:0000256" key="3">
    <source>
        <dbReference type="ARBA" id="ARBA00022578"/>
    </source>
</evidence>
<evidence type="ECO:0000256" key="1">
    <source>
        <dbReference type="ARBA" id="ARBA00002190"/>
    </source>
</evidence>
<organism evidence="8 9">
    <name type="scientific">Jannaschia seosinensis</name>
    <dbReference type="NCBI Taxonomy" id="313367"/>
    <lineage>
        <taxon>Bacteria</taxon>
        <taxon>Pseudomonadati</taxon>
        <taxon>Pseudomonadota</taxon>
        <taxon>Alphaproteobacteria</taxon>
        <taxon>Rhodobacterales</taxon>
        <taxon>Roseobacteraceae</taxon>
        <taxon>Jannaschia</taxon>
    </lineage>
</organism>
<dbReference type="GO" id="GO:0003677">
    <property type="term" value="F:DNA binding"/>
    <property type="evidence" value="ECO:0007669"/>
    <property type="project" value="UniProtKB-UniRule"/>
</dbReference>
<dbReference type="PANTHER" id="PTHR33217:SF7">
    <property type="entry name" value="TRANSPOSASE FOR INSERTION SEQUENCE ELEMENT IS1081"/>
    <property type="match status" value="1"/>
</dbReference>
<evidence type="ECO:0000256" key="7">
    <source>
        <dbReference type="SAM" id="MobiDB-lite"/>
    </source>
</evidence>
<gene>
    <name evidence="8" type="ORF">JSE7799_01484</name>
</gene>
<feature type="region of interest" description="Disordered" evidence="7">
    <location>
        <begin position="43"/>
        <end position="63"/>
    </location>
</feature>
<keyword evidence="6" id="KW-0814">Transposable element</keyword>
<evidence type="ECO:0000256" key="2">
    <source>
        <dbReference type="ARBA" id="ARBA00010961"/>
    </source>
</evidence>
<dbReference type="EMBL" id="CYPR01000094">
    <property type="protein sequence ID" value="CUH38751.1"/>
    <property type="molecule type" value="Genomic_DNA"/>
</dbReference>
<dbReference type="AlphaFoldDB" id="A0A0M7BAC5"/>
<dbReference type="GO" id="GO:0006313">
    <property type="term" value="P:DNA transposition"/>
    <property type="evidence" value="ECO:0007669"/>
    <property type="project" value="UniProtKB-UniRule"/>
</dbReference>
<sequence>MTETVIDLPGVIAKSDDANFLRDLIQDAAQRLVDIEVATVCGAGHGERSPDRENQRNGYRPRQWDTRAGTIGLNIPKLRKGSYFPTFLEPRRTAEKALMAVIQEAYIHGVSTRSVDDLVRAMGLTGTSKSQVSRRCEEIDERVQAFLNRPLEGD</sequence>
<comment type="similarity">
    <text evidence="2 6">Belongs to the transposase mutator family.</text>
</comment>
<dbReference type="PANTHER" id="PTHR33217">
    <property type="entry name" value="TRANSPOSASE FOR INSERTION SEQUENCE ELEMENT IS1081"/>
    <property type="match status" value="1"/>
</dbReference>
<keyword evidence="3 6" id="KW-0815">Transposition</keyword>
<comment type="function">
    <text evidence="1 6">Required for the transposition of the insertion element.</text>
</comment>
<dbReference type="Proteomes" id="UP000049455">
    <property type="component" value="Unassembled WGS sequence"/>
</dbReference>
<keyword evidence="5 6" id="KW-0233">DNA recombination</keyword>
<protein>
    <recommendedName>
        <fullName evidence="6">Mutator family transposase</fullName>
    </recommendedName>
</protein>
<evidence type="ECO:0000256" key="4">
    <source>
        <dbReference type="ARBA" id="ARBA00023125"/>
    </source>
</evidence>
<dbReference type="STRING" id="313367.JSE7799_01484"/>
<dbReference type="GO" id="GO:0004803">
    <property type="term" value="F:transposase activity"/>
    <property type="evidence" value="ECO:0007669"/>
    <property type="project" value="UniProtKB-UniRule"/>
</dbReference>
<evidence type="ECO:0000256" key="5">
    <source>
        <dbReference type="ARBA" id="ARBA00023172"/>
    </source>
</evidence>
<evidence type="ECO:0000256" key="6">
    <source>
        <dbReference type="RuleBase" id="RU365089"/>
    </source>
</evidence>
<proteinExistence type="inferred from homology"/>